<accession>L9YVV4</accession>
<protein>
    <submittedName>
        <fullName evidence="1">Uncharacterized protein</fullName>
    </submittedName>
</protein>
<name>L9YVV4_9EURY</name>
<dbReference type="AlphaFoldDB" id="L9YVV4"/>
<reference evidence="1 2" key="1">
    <citation type="journal article" date="2014" name="PLoS Genet.">
        <title>Phylogenetically driven sequencing of extremely halophilic archaea reveals strategies for static and dynamic osmo-response.</title>
        <authorList>
            <person name="Becker E.A."/>
            <person name="Seitzer P.M."/>
            <person name="Tritt A."/>
            <person name="Larsen D."/>
            <person name="Krusor M."/>
            <person name="Yao A.I."/>
            <person name="Wu D."/>
            <person name="Madern D."/>
            <person name="Eisen J.A."/>
            <person name="Darling A.E."/>
            <person name="Facciotti M.T."/>
        </authorList>
    </citation>
    <scope>NUCLEOTIDE SEQUENCE [LARGE SCALE GENOMIC DNA]</scope>
    <source>
        <strain evidence="1 2">JCM 14663</strain>
    </source>
</reference>
<comment type="caution">
    <text evidence="1">The sequence shown here is derived from an EMBL/GenBank/DDBJ whole genome shotgun (WGS) entry which is preliminary data.</text>
</comment>
<evidence type="ECO:0000313" key="2">
    <source>
        <dbReference type="Proteomes" id="UP000011592"/>
    </source>
</evidence>
<keyword evidence="2" id="KW-1185">Reference proteome</keyword>
<sequence>MEPLVFFDAIEKIDGRIVAGVCRQTVERLRENGIEYNGFGQGLISIPRRIGSASSCAPSRR</sequence>
<dbReference type="EMBL" id="AOIJ01000061">
    <property type="protein sequence ID" value="ELY77602.1"/>
    <property type="molecule type" value="Genomic_DNA"/>
</dbReference>
<proteinExistence type="predicted"/>
<organism evidence="1 2">
    <name type="scientific">Natrinema gari JCM 14663</name>
    <dbReference type="NCBI Taxonomy" id="1230459"/>
    <lineage>
        <taxon>Archaea</taxon>
        <taxon>Methanobacteriati</taxon>
        <taxon>Methanobacteriota</taxon>
        <taxon>Stenosarchaea group</taxon>
        <taxon>Halobacteria</taxon>
        <taxon>Halobacteriales</taxon>
        <taxon>Natrialbaceae</taxon>
        <taxon>Natrinema</taxon>
    </lineage>
</organism>
<dbReference type="Proteomes" id="UP000011592">
    <property type="component" value="Unassembled WGS sequence"/>
</dbReference>
<gene>
    <name evidence="1" type="ORF">C486_15899</name>
</gene>
<evidence type="ECO:0000313" key="1">
    <source>
        <dbReference type="EMBL" id="ELY77602.1"/>
    </source>
</evidence>